<organism evidence="11 12">
    <name type="scientific">Notechis scutatus</name>
    <name type="common">mainland tiger snake</name>
    <dbReference type="NCBI Taxonomy" id="8663"/>
    <lineage>
        <taxon>Eukaryota</taxon>
        <taxon>Metazoa</taxon>
        <taxon>Chordata</taxon>
        <taxon>Craniata</taxon>
        <taxon>Vertebrata</taxon>
        <taxon>Euteleostomi</taxon>
        <taxon>Lepidosauria</taxon>
        <taxon>Squamata</taxon>
        <taxon>Bifurcata</taxon>
        <taxon>Unidentata</taxon>
        <taxon>Episquamata</taxon>
        <taxon>Toxicofera</taxon>
        <taxon>Serpentes</taxon>
        <taxon>Colubroidea</taxon>
        <taxon>Elapidae</taxon>
        <taxon>Hydrophiinae</taxon>
        <taxon>Notechis</taxon>
    </lineage>
</organism>
<evidence type="ECO:0000259" key="10">
    <source>
        <dbReference type="SMART" id="SM00134"/>
    </source>
</evidence>
<dbReference type="GO" id="GO:0030550">
    <property type="term" value="F:acetylcholine receptor inhibitor activity"/>
    <property type="evidence" value="ECO:0007669"/>
    <property type="project" value="TreeGrafter"/>
</dbReference>
<evidence type="ECO:0000256" key="2">
    <source>
        <dbReference type="ARBA" id="ARBA00004613"/>
    </source>
</evidence>
<protein>
    <submittedName>
        <fullName evidence="12">Lymphocyte antigen 6E-like</fullName>
    </submittedName>
</protein>
<keyword evidence="4" id="KW-0964">Secreted</keyword>
<keyword evidence="3" id="KW-1003">Cell membrane</keyword>
<dbReference type="InterPro" id="IPR035076">
    <property type="entry name" value="Toxin/TOLIP"/>
</dbReference>
<name>A0A6J1VSS5_9SAUR</name>
<keyword evidence="5" id="KW-0732">Signal</keyword>
<gene>
    <name evidence="12" type="primary">LOC113427716</name>
</gene>
<dbReference type="PANTHER" id="PTHR16983">
    <property type="entry name" value="UPAR/LY6 DOMAIN-CONTAINING PROTEIN"/>
    <property type="match status" value="1"/>
</dbReference>
<dbReference type="Proteomes" id="UP000504612">
    <property type="component" value="Unplaced"/>
</dbReference>
<dbReference type="AlphaFoldDB" id="A0A6J1VSS5"/>
<evidence type="ECO:0000256" key="3">
    <source>
        <dbReference type="ARBA" id="ARBA00022475"/>
    </source>
</evidence>
<evidence type="ECO:0000256" key="9">
    <source>
        <dbReference type="SAM" id="Phobius"/>
    </source>
</evidence>
<evidence type="ECO:0000313" key="11">
    <source>
        <dbReference type="Proteomes" id="UP000504612"/>
    </source>
</evidence>
<dbReference type="SMART" id="SM00134">
    <property type="entry name" value="LU"/>
    <property type="match status" value="1"/>
</dbReference>
<dbReference type="CDD" id="cd23543">
    <property type="entry name" value="TFP_LU_ECD_Ly6E"/>
    <property type="match status" value="1"/>
</dbReference>
<feature type="transmembrane region" description="Helical" evidence="9">
    <location>
        <begin position="20"/>
        <end position="42"/>
    </location>
</feature>
<dbReference type="KEGG" id="nss:113427716"/>
<accession>A0A6J1VSS5</accession>
<keyword evidence="6 9" id="KW-0472">Membrane</keyword>
<evidence type="ECO:0000256" key="1">
    <source>
        <dbReference type="ARBA" id="ARBA00004236"/>
    </source>
</evidence>
<dbReference type="InterPro" id="IPR051110">
    <property type="entry name" value="Ly-6/neurotoxin-like_GPI-ap"/>
</dbReference>
<keyword evidence="11" id="KW-1185">Reference proteome</keyword>
<dbReference type="Pfam" id="PF00087">
    <property type="entry name" value="Toxin_TOLIP"/>
    <property type="match status" value="1"/>
</dbReference>
<dbReference type="GO" id="GO:0005576">
    <property type="term" value="C:extracellular region"/>
    <property type="evidence" value="ECO:0007669"/>
    <property type="project" value="UniProtKB-SubCell"/>
</dbReference>
<dbReference type="RefSeq" id="XP_026546026.1">
    <property type="nucleotide sequence ID" value="XM_026690241.1"/>
</dbReference>
<evidence type="ECO:0000256" key="4">
    <source>
        <dbReference type="ARBA" id="ARBA00022525"/>
    </source>
</evidence>
<keyword evidence="8" id="KW-0325">Glycoprotein</keyword>
<evidence type="ECO:0000313" key="12">
    <source>
        <dbReference type="RefSeq" id="XP_026546026.1"/>
    </source>
</evidence>
<dbReference type="Gene3D" id="2.10.60.10">
    <property type="entry name" value="CD59"/>
    <property type="match status" value="1"/>
</dbReference>
<dbReference type="SUPFAM" id="SSF57302">
    <property type="entry name" value="Snake toxin-like"/>
    <property type="match status" value="1"/>
</dbReference>
<dbReference type="PANTHER" id="PTHR16983:SF13">
    <property type="entry name" value="LYMPHOCYTE ANTIGEN 6E"/>
    <property type="match status" value="1"/>
</dbReference>
<dbReference type="InterPro" id="IPR016054">
    <property type="entry name" value="LY6_UPA_recep-like"/>
</dbReference>
<evidence type="ECO:0000256" key="5">
    <source>
        <dbReference type="ARBA" id="ARBA00022729"/>
    </source>
</evidence>
<evidence type="ECO:0000256" key="7">
    <source>
        <dbReference type="ARBA" id="ARBA00023157"/>
    </source>
</evidence>
<feature type="transmembrane region" description="Helical" evidence="9">
    <location>
        <begin position="129"/>
        <end position="148"/>
    </location>
</feature>
<comment type="subcellular location">
    <subcellularLocation>
        <location evidence="1">Cell membrane</location>
    </subcellularLocation>
    <subcellularLocation>
        <location evidence="2">Secreted</location>
    </subcellularLocation>
</comment>
<dbReference type="GeneID" id="113427716"/>
<reference evidence="12" key="1">
    <citation type="submission" date="2025-08" db="UniProtKB">
        <authorList>
            <consortium name="RefSeq"/>
        </authorList>
    </citation>
    <scope>IDENTIFICATION</scope>
</reference>
<evidence type="ECO:0000256" key="8">
    <source>
        <dbReference type="ARBA" id="ARBA00023180"/>
    </source>
</evidence>
<evidence type="ECO:0000256" key="6">
    <source>
        <dbReference type="ARBA" id="ARBA00023136"/>
    </source>
</evidence>
<feature type="domain" description="UPAR/Ly6" evidence="10">
    <location>
        <begin position="50"/>
        <end position="135"/>
    </location>
</feature>
<dbReference type="InterPro" id="IPR045860">
    <property type="entry name" value="Snake_toxin-like_sf"/>
</dbReference>
<proteinExistence type="predicted"/>
<sequence length="152" mass="16659">MCKVFFTGEKLRSCQHSCLFIRALGAFATMKHLIPLSLLIIFSTERGSSLYCFRCDHAKSHADCTSSIRCSDMEKFCMSQMQQGPGEELAISKWCSPKCSRFGLEIKGSNISSQCCQSDYCNNGGASSAPSGGVLVMGATLVSCFYIFQKEL</sequence>
<keyword evidence="9" id="KW-0812">Transmembrane</keyword>
<dbReference type="GO" id="GO:0005886">
    <property type="term" value="C:plasma membrane"/>
    <property type="evidence" value="ECO:0007669"/>
    <property type="project" value="UniProtKB-SubCell"/>
</dbReference>
<keyword evidence="9" id="KW-1133">Transmembrane helix</keyword>
<keyword evidence="7" id="KW-1015">Disulfide bond</keyword>
<dbReference type="FunFam" id="2.10.60.10:FF:000003">
    <property type="entry name" value="lymphocyte antigen 6E isoform X1"/>
    <property type="match status" value="1"/>
</dbReference>